<feature type="compositionally biased region" description="Polar residues" evidence="1">
    <location>
        <begin position="380"/>
        <end position="393"/>
    </location>
</feature>
<accession>A0A0F4GTH8</accession>
<sequence>MRLLSIETLTFKEFHQKNEPPYIAASHRWTADETSYKDVKKDRNTDTPGFQKVKSFCEAVKSMNHGLCPSSRLMTWKRPCAWLWIDTACIDKRSSAELSESLNSMFQYYANADACYAFLHDVGPLIDYKNAVYDFLKSEWFKWGWTLQELIAPKVVVFFTRHWEVFGHKCPLTERDATCHGFGVRLNTKIEKITGIPSDILRSYQKNADKYDLEATIKWTLGRVTTRPEDQVYCLLGLVGIFMAPLYGEGLEAWDRLEEGMTSKAIRREKRSRRLFERDSYDIHQFETRHDYDWAQSTVRASHQAGSIHHRLSLVRATIQAISHRHSMSEYKSSRPDRPSTMTAIRHLPHMALHETEVLEAASEIPMHDAMLWGEKGGSDTASLDNSEESSNGSERDNIHSLSQTNTRRQTGSMAPSASMCQTASSKPTYADVCKRSGLAATQPKDAARDIV</sequence>
<reference evidence="3 4" key="1">
    <citation type="submission" date="2015-03" db="EMBL/GenBank/DDBJ databases">
        <title>RNA-seq based gene annotation and comparative genomics of four Zymoseptoria species reveal species-specific pathogenicity related genes and transposable element activity.</title>
        <authorList>
            <person name="Grandaubert J."/>
            <person name="Bhattacharyya A."/>
            <person name="Stukenbrock E.H."/>
        </authorList>
    </citation>
    <scope>NUCLEOTIDE SEQUENCE [LARGE SCALE GENOMIC DNA]</scope>
    <source>
        <strain evidence="3 4">Zb18110</strain>
    </source>
</reference>
<dbReference type="PANTHER" id="PTHR10622:SF10">
    <property type="entry name" value="HET DOMAIN-CONTAINING PROTEIN"/>
    <property type="match status" value="1"/>
</dbReference>
<dbReference type="OrthoDB" id="6250593at2759"/>
<comment type="caution">
    <text evidence="3">The sequence shown here is derived from an EMBL/GenBank/DDBJ whole genome shotgun (WGS) entry which is preliminary data.</text>
</comment>
<dbReference type="STRING" id="1047168.A0A0F4GTH8"/>
<dbReference type="PANTHER" id="PTHR10622">
    <property type="entry name" value="HET DOMAIN-CONTAINING PROTEIN"/>
    <property type="match status" value="1"/>
</dbReference>
<dbReference type="Proteomes" id="UP000033647">
    <property type="component" value="Unassembled WGS sequence"/>
</dbReference>
<dbReference type="Pfam" id="PF06985">
    <property type="entry name" value="HET"/>
    <property type="match status" value="1"/>
</dbReference>
<evidence type="ECO:0000259" key="2">
    <source>
        <dbReference type="Pfam" id="PF06985"/>
    </source>
</evidence>
<feature type="region of interest" description="Disordered" evidence="1">
    <location>
        <begin position="372"/>
        <end position="427"/>
    </location>
</feature>
<evidence type="ECO:0000313" key="3">
    <source>
        <dbReference type="EMBL" id="KJX99495.1"/>
    </source>
</evidence>
<dbReference type="AlphaFoldDB" id="A0A0F4GTH8"/>
<keyword evidence="4" id="KW-1185">Reference proteome</keyword>
<dbReference type="EMBL" id="LAFY01000347">
    <property type="protein sequence ID" value="KJX99495.1"/>
    <property type="molecule type" value="Genomic_DNA"/>
</dbReference>
<dbReference type="InterPro" id="IPR010730">
    <property type="entry name" value="HET"/>
</dbReference>
<protein>
    <recommendedName>
        <fullName evidence="2">Heterokaryon incompatibility domain-containing protein</fullName>
    </recommendedName>
</protein>
<name>A0A0F4GTH8_9PEZI</name>
<feature type="compositionally biased region" description="Polar residues" evidence="1">
    <location>
        <begin position="400"/>
        <end position="427"/>
    </location>
</feature>
<organism evidence="3 4">
    <name type="scientific">Zymoseptoria brevis</name>
    <dbReference type="NCBI Taxonomy" id="1047168"/>
    <lineage>
        <taxon>Eukaryota</taxon>
        <taxon>Fungi</taxon>
        <taxon>Dikarya</taxon>
        <taxon>Ascomycota</taxon>
        <taxon>Pezizomycotina</taxon>
        <taxon>Dothideomycetes</taxon>
        <taxon>Dothideomycetidae</taxon>
        <taxon>Mycosphaerellales</taxon>
        <taxon>Mycosphaerellaceae</taxon>
        <taxon>Zymoseptoria</taxon>
    </lineage>
</organism>
<evidence type="ECO:0000256" key="1">
    <source>
        <dbReference type="SAM" id="MobiDB-lite"/>
    </source>
</evidence>
<proteinExistence type="predicted"/>
<feature type="domain" description="Heterokaryon incompatibility" evidence="2">
    <location>
        <begin position="22"/>
        <end position="120"/>
    </location>
</feature>
<evidence type="ECO:0000313" key="4">
    <source>
        <dbReference type="Proteomes" id="UP000033647"/>
    </source>
</evidence>
<gene>
    <name evidence="3" type="ORF">TI39_contig355g00008</name>
</gene>